<reference evidence="4 5" key="1">
    <citation type="journal article" date="2020" name="Nature">
        <title>Six reference-quality genomes reveal evolution of bat adaptations.</title>
        <authorList>
            <person name="Jebb D."/>
            <person name="Huang Z."/>
            <person name="Pippel M."/>
            <person name="Hughes G.M."/>
            <person name="Lavrichenko K."/>
            <person name="Devanna P."/>
            <person name="Winkler S."/>
            <person name="Jermiin L.S."/>
            <person name="Skirmuntt E.C."/>
            <person name="Katzourakis A."/>
            <person name="Burkitt-Gray L."/>
            <person name="Ray D.A."/>
            <person name="Sullivan K.A.M."/>
            <person name="Roscito J.G."/>
            <person name="Kirilenko B.M."/>
            <person name="Davalos L.M."/>
            <person name="Corthals A.P."/>
            <person name="Power M.L."/>
            <person name="Jones G."/>
            <person name="Ransome R.D."/>
            <person name="Dechmann D.K.N."/>
            <person name="Locatelli A.G."/>
            <person name="Puechmaille S.J."/>
            <person name="Fedrigo O."/>
            <person name="Jarvis E.D."/>
            <person name="Hiller M."/>
            <person name="Vernes S.C."/>
            <person name="Myers E.W."/>
            <person name="Teeling E.C."/>
        </authorList>
    </citation>
    <scope>NUCLEOTIDE SEQUENCE [LARGE SCALE GENOMIC DNA]</scope>
    <source>
        <strain evidence="4">MMyoMyo1</strain>
        <tissue evidence="4">Flight muscle</tissue>
    </source>
</reference>
<keyword evidence="1" id="KW-0863">Zinc-finger</keyword>
<dbReference type="Pfam" id="PF15961">
    <property type="entry name" value="DUF4764"/>
    <property type="match status" value="1"/>
</dbReference>
<evidence type="ECO:0000256" key="1">
    <source>
        <dbReference type="PROSITE-ProRule" id="PRU00042"/>
    </source>
</evidence>
<accession>A0A7J7R1L7</accession>
<feature type="region of interest" description="Disordered" evidence="2">
    <location>
        <begin position="292"/>
        <end position="353"/>
    </location>
</feature>
<evidence type="ECO:0000256" key="2">
    <source>
        <dbReference type="SAM" id="MobiDB-lite"/>
    </source>
</evidence>
<evidence type="ECO:0000259" key="3">
    <source>
        <dbReference type="PROSITE" id="PS50157"/>
    </source>
</evidence>
<dbReference type="EMBL" id="JABWUV010000041">
    <property type="protein sequence ID" value="KAF6270009.1"/>
    <property type="molecule type" value="Genomic_DNA"/>
</dbReference>
<keyword evidence="5" id="KW-1185">Reference proteome</keyword>
<dbReference type="AlphaFoldDB" id="A0A7J7R1L7"/>
<feature type="compositionally biased region" description="Polar residues" evidence="2">
    <location>
        <begin position="166"/>
        <end position="179"/>
    </location>
</feature>
<feature type="compositionally biased region" description="Low complexity" evidence="2">
    <location>
        <begin position="43"/>
        <end position="57"/>
    </location>
</feature>
<name>A0A7J7R1L7_MYOMY</name>
<keyword evidence="1" id="KW-0862">Zinc</keyword>
<organism evidence="4 5">
    <name type="scientific">Myotis myotis</name>
    <name type="common">Greater mouse-eared bat</name>
    <name type="synonym">Vespertilio myotis</name>
    <dbReference type="NCBI Taxonomy" id="51298"/>
    <lineage>
        <taxon>Eukaryota</taxon>
        <taxon>Metazoa</taxon>
        <taxon>Chordata</taxon>
        <taxon>Craniata</taxon>
        <taxon>Vertebrata</taxon>
        <taxon>Euteleostomi</taxon>
        <taxon>Mammalia</taxon>
        <taxon>Eutheria</taxon>
        <taxon>Laurasiatheria</taxon>
        <taxon>Chiroptera</taxon>
        <taxon>Yangochiroptera</taxon>
        <taxon>Vespertilionidae</taxon>
        <taxon>Myotis</taxon>
    </lineage>
</organism>
<dbReference type="InterPro" id="IPR013087">
    <property type="entry name" value="Znf_C2H2_type"/>
</dbReference>
<dbReference type="Proteomes" id="UP000527355">
    <property type="component" value="Unassembled WGS sequence"/>
</dbReference>
<sequence>MAGSEPGAPGRSGSAARLAPLGPDQLRQVLEQVAQAQPPPSVPRAAPQSGPRAQLARPPRPLPPQQLETICVTVTSGETKGQEGPKPQLATVHPRTARPSQPPGRHCRVLGLSVASPRLPRAQPLLSARPQPPVQVLLQRPLPALRPVPAVRLVAPQAPNGLGATSAPQSTSGQPAVTSVSSSSANLFISNLHTKHTEKLKKPFKVKTRSGRISRPPRYKAKDYKFIRMEDLADSHPSDSDDYSELSVEEEEEQRDKQALFDLPSSSLRPRAFRCQTCGKSYIGKGGLARHFKLQPGHGQPQPEPLLSEEAKGSMARGCAEGPTPPGSSTPAPLSAEGAPSARGGPQNGQPMEGEAALVTEPADGRYSALWESERHPGPERGYAPAPAGQSRAARSRAGLQEVLQHCGLEDLVELALPRLAQAVTVYEFLLTKVEKGHLAQPLFPAVYKEFEELHQMVKKMCQDYLRGPSPRSQEPLEIKDPETAPRCTEGLRRLRGRLSVLHLCSSGGRVLGNHGGIPAQGGNTHRRHPTRVPWPGGQPAEEGERDRRGDTDFSEKAQKGSSAPGAPRGFRLQWRPEDVPGRPARVCPWSQWDRLSLA</sequence>
<evidence type="ECO:0000313" key="5">
    <source>
        <dbReference type="Proteomes" id="UP000527355"/>
    </source>
</evidence>
<dbReference type="VEuPathDB" id="HostDB:GeneID_118655035"/>
<comment type="caution">
    <text evidence="4">The sequence shown here is derived from an EMBL/GenBank/DDBJ whole genome shotgun (WGS) entry which is preliminary data.</text>
</comment>
<feature type="region of interest" description="Disordered" evidence="2">
    <location>
        <begin position="512"/>
        <end position="587"/>
    </location>
</feature>
<dbReference type="PANTHER" id="PTHR16116">
    <property type="entry name" value="ZINC FINGER PROTEIN 839"/>
    <property type="match status" value="1"/>
</dbReference>
<feature type="compositionally biased region" description="Acidic residues" evidence="2">
    <location>
        <begin position="240"/>
        <end position="253"/>
    </location>
</feature>
<dbReference type="PANTHER" id="PTHR16116:SF5">
    <property type="entry name" value="ZINC FINGER PROTEIN 839"/>
    <property type="match status" value="1"/>
</dbReference>
<evidence type="ECO:0000313" key="4">
    <source>
        <dbReference type="EMBL" id="KAF6270009.1"/>
    </source>
</evidence>
<dbReference type="PROSITE" id="PS50157">
    <property type="entry name" value="ZINC_FINGER_C2H2_2"/>
    <property type="match status" value="1"/>
</dbReference>
<dbReference type="InterPro" id="IPR039946">
    <property type="entry name" value="ZN839"/>
</dbReference>
<feature type="region of interest" description="Disordered" evidence="2">
    <location>
        <begin position="231"/>
        <end position="263"/>
    </location>
</feature>
<feature type="region of interest" description="Disordered" evidence="2">
    <location>
        <begin position="160"/>
        <end position="179"/>
    </location>
</feature>
<gene>
    <name evidence="4" type="ORF">mMyoMyo1_021224</name>
</gene>
<feature type="compositionally biased region" description="Basic and acidic residues" evidence="2">
    <location>
        <begin position="543"/>
        <end position="559"/>
    </location>
</feature>
<protein>
    <recommendedName>
        <fullName evidence="3">C2H2-type domain-containing protein</fullName>
    </recommendedName>
</protein>
<dbReference type="InterPro" id="IPR031885">
    <property type="entry name" value="DUF4764"/>
</dbReference>
<feature type="domain" description="C2H2-type" evidence="3">
    <location>
        <begin position="273"/>
        <end position="303"/>
    </location>
</feature>
<feature type="region of interest" description="Disordered" evidence="2">
    <location>
        <begin position="1"/>
        <end position="106"/>
    </location>
</feature>
<dbReference type="GO" id="GO:0008270">
    <property type="term" value="F:zinc ion binding"/>
    <property type="evidence" value="ECO:0007669"/>
    <property type="project" value="UniProtKB-KW"/>
</dbReference>
<proteinExistence type="predicted"/>
<keyword evidence="1" id="KW-0479">Metal-binding</keyword>